<keyword evidence="1" id="KW-0472">Membrane</keyword>
<evidence type="ECO:0000313" key="3">
    <source>
        <dbReference type="EMBL" id="HDX31792.1"/>
    </source>
</evidence>
<feature type="transmembrane region" description="Helical" evidence="1">
    <location>
        <begin position="40"/>
        <end position="60"/>
    </location>
</feature>
<dbReference type="InterPro" id="IPR021309">
    <property type="entry name" value="YgaP-like_TM"/>
</dbReference>
<dbReference type="AlphaFoldDB" id="A0A7C1FFN1"/>
<dbReference type="OMA" id="SNWINES"/>
<proteinExistence type="predicted"/>
<organism evidence="3">
    <name type="scientific">Caldilinea aerophila</name>
    <dbReference type="NCBI Taxonomy" id="133453"/>
    <lineage>
        <taxon>Bacteria</taxon>
        <taxon>Bacillati</taxon>
        <taxon>Chloroflexota</taxon>
        <taxon>Caldilineae</taxon>
        <taxon>Caldilineales</taxon>
        <taxon>Caldilineaceae</taxon>
        <taxon>Caldilinea</taxon>
    </lineage>
</organism>
<feature type="transmembrane region" description="Helical" evidence="1">
    <location>
        <begin position="12"/>
        <end position="34"/>
    </location>
</feature>
<sequence length="67" mass="7464">MIKVNQANWERIARVVLGIVMLALGWGGFVPGVWGVVLQWLGFVPLLTGLIGWCPLYSLFRFSTKST</sequence>
<protein>
    <submittedName>
        <fullName evidence="3">DUF2892 domain-containing protein</fullName>
    </submittedName>
</protein>
<name>A0A7C1FFN1_9CHLR</name>
<dbReference type="EMBL" id="DSMG01000100">
    <property type="protein sequence ID" value="HDX31792.1"/>
    <property type="molecule type" value="Genomic_DNA"/>
</dbReference>
<evidence type="ECO:0000256" key="1">
    <source>
        <dbReference type="SAM" id="Phobius"/>
    </source>
</evidence>
<feature type="domain" description="Inner membrane protein YgaP-like transmembrane" evidence="2">
    <location>
        <begin position="3"/>
        <end position="65"/>
    </location>
</feature>
<keyword evidence="1" id="KW-0812">Transmembrane</keyword>
<gene>
    <name evidence="3" type="ORF">ENQ20_09925</name>
</gene>
<dbReference type="Pfam" id="PF11127">
    <property type="entry name" value="YgaP-like_TM"/>
    <property type="match status" value="1"/>
</dbReference>
<evidence type="ECO:0000259" key="2">
    <source>
        <dbReference type="Pfam" id="PF11127"/>
    </source>
</evidence>
<comment type="caution">
    <text evidence="3">The sequence shown here is derived from an EMBL/GenBank/DDBJ whole genome shotgun (WGS) entry which is preliminary data.</text>
</comment>
<keyword evidence="1" id="KW-1133">Transmembrane helix</keyword>
<reference evidence="3" key="1">
    <citation type="journal article" date="2020" name="mSystems">
        <title>Genome- and Community-Level Interaction Insights into Carbon Utilization and Element Cycling Functions of Hydrothermarchaeota in Hydrothermal Sediment.</title>
        <authorList>
            <person name="Zhou Z."/>
            <person name="Liu Y."/>
            <person name="Xu W."/>
            <person name="Pan J."/>
            <person name="Luo Z.H."/>
            <person name="Li M."/>
        </authorList>
    </citation>
    <scope>NUCLEOTIDE SEQUENCE [LARGE SCALE GENOMIC DNA]</scope>
    <source>
        <strain evidence="3">SpSt-289</strain>
    </source>
</reference>
<accession>A0A7C1FFN1</accession>